<proteinExistence type="inferred from homology"/>
<dbReference type="UniPathway" id="UPA00056">
    <property type="reaction ID" value="UER00092"/>
</dbReference>
<feature type="binding site" evidence="9">
    <location>
        <position position="220"/>
    </location>
    <ligand>
        <name>1-deoxy-D-xylulose 5-phosphate</name>
        <dbReference type="ChEBI" id="CHEBI:57792"/>
    </ligand>
</feature>
<dbReference type="GO" id="GO:0030604">
    <property type="term" value="F:1-deoxy-D-xylulose-5-phosphate reductoisomerase activity"/>
    <property type="evidence" value="ECO:0007669"/>
    <property type="project" value="UniProtKB-UniRule"/>
</dbReference>
<dbReference type="HAMAP" id="MF_00183">
    <property type="entry name" value="DXP_reductoisom"/>
    <property type="match status" value="1"/>
</dbReference>
<dbReference type="RefSeq" id="WP_110131126.1">
    <property type="nucleotide sequence ID" value="NZ_QHJQ01000005.1"/>
</dbReference>
<feature type="binding site" evidence="9">
    <location>
        <position position="127"/>
    </location>
    <ligand>
        <name>1-deoxy-D-xylulose 5-phosphate</name>
        <dbReference type="ChEBI" id="CHEBI:57792"/>
    </ligand>
</feature>
<keyword evidence="6 9" id="KW-0464">Manganese</keyword>
<feature type="binding site" evidence="9">
    <location>
        <position position="207"/>
    </location>
    <ligand>
        <name>NADPH</name>
        <dbReference type="ChEBI" id="CHEBI:57783"/>
    </ligand>
</feature>
<protein>
    <recommendedName>
        <fullName evidence="9">1-deoxy-D-xylulose 5-phosphate reductoisomerase</fullName>
        <shortName evidence="9">DXP reductoisomerase</shortName>
        <ecNumber evidence="9">1.1.1.267</ecNumber>
    </recommendedName>
    <alternativeName>
        <fullName evidence="9">1-deoxyxylulose-5-phosphate reductoisomerase</fullName>
    </alternativeName>
    <alternativeName>
        <fullName evidence="9">2-C-methyl-D-erythritol 4-phosphate synthase</fullName>
    </alternativeName>
</protein>
<dbReference type="NCBIfam" id="TIGR00243">
    <property type="entry name" value="Dxr"/>
    <property type="match status" value="1"/>
</dbReference>
<feature type="binding site" evidence="9">
    <location>
        <position position="153"/>
    </location>
    <ligand>
        <name>1-deoxy-D-xylulose 5-phosphate</name>
        <dbReference type="ChEBI" id="CHEBI:57792"/>
    </ligand>
</feature>
<keyword evidence="14" id="KW-1185">Reference proteome</keyword>
<evidence type="ECO:0000256" key="7">
    <source>
        <dbReference type="ARBA" id="ARBA00023229"/>
    </source>
</evidence>
<feature type="binding site" evidence="9">
    <location>
        <position position="154"/>
    </location>
    <ligand>
        <name>Mn(2+)</name>
        <dbReference type="ChEBI" id="CHEBI:29035"/>
    </ligand>
</feature>
<gene>
    <name evidence="9" type="primary">dxr</name>
    <name evidence="13" type="ORF">DDZ13_09060</name>
</gene>
<feature type="domain" description="1-deoxy-D-xylulose 5-phosphate reductoisomerase C-terminal" evidence="11">
    <location>
        <begin position="148"/>
        <end position="231"/>
    </location>
</feature>
<evidence type="ECO:0000256" key="6">
    <source>
        <dbReference type="ARBA" id="ARBA00023211"/>
    </source>
</evidence>
<feature type="domain" description="1-deoxy-D-xylulose 5-phosphate reductoisomerase N-terminal" evidence="10">
    <location>
        <begin position="9"/>
        <end position="134"/>
    </location>
</feature>
<comment type="function">
    <text evidence="9">Catalyzes the NADPH-dependent rearrangement and reduction of 1-deoxy-D-xylulose-5-phosphate (DXP) to 2-C-methyl-D-erythritol 4-phosphate (MEP).</text>
</comment>
<evidence type="ECO:0000259" key="10">
    <source>
        <dbReference type="Pfam" id="PF02670"/>
    </source>
</evidence>
<keyword evidence="13" id="KW-0413">Isomerase</keyword>
<dbReference type="PIRSF" id="PIRSF006205">
    <property type="entry name" value="Dxp_reductismrs"/>
    <property type="match status" value="1"/>
</dbReference>
<organism evidence="13 14">
    <name type="scientific">Coraliomargarita sinensis</name>
    <dbReference type="NCBI Taxonomy" id="2174842"/>
    <lineage>
        <taxon>Bacteria</taxon>
        <taxon>Pseudomonadati</taxon>
        <taxon>Verrucomicrobiota</taxon>
        <taxon>Opitutia</taxon>
        <taxon>Puniceicoccales</taxon>
        <taxon>Coraliomargaritaceae</taxon>
        <taxon>Coraliomargarita</taxon>
    </lineage>
</organism>
<keyword evidence="7 9" id="KW-0414">Isoprene biosynthesis</keyword>
<evidence type="ECO:0000313" key="13">
    <source>
        <dbReference type="EMBL" id="PXA04177.1"/>
    </source>
</evidence>
<keyword evidence="9" id="KW-0460">Magnesium</keyword>
<feature type="binding site" evidence="9">
    <location>
        <position position="126"/>
    </location>
    <ligand>
        <name>NADPH</name>
        <dbReference type="ChEBI" id="CHEBI:57783"/>
    </ligand>
</feature>
<dbReference type="GO" id="GO:0051484">
    <property type="term" value="P:isopentenyl diphosphate biosynthetic process, methylerythritol 4-phosphate pathway involved in terpenoid biosynthetic process"/>
    <property type="evidence" value="ECO:0007669"/>
    <property type="project" value="UniProtKB-ARBA"/>
</dbReference>
<evidence type="ECO:0000259" key="11">
    <source>
        <dbReference type="Pfam" id="PF08436"/>
    </source>
</evidence>
<dbReference type="PANTHER" id="PTHR30525">
    <property type="entry name" value="1-DEOXY-D-XYLULOSE 5-PHOSPHATE REDUCTOISOMERASE"/>
    <property type="match status" value="1"/>
</dbReference>
<evidence type="ECO:0000259" key="12">
    <source>
        <dbReference type="Pfam" id="PF13288"/>
    </source>
</evidence>
<feature type="binding site" evidence="9">
    <location>
        <position position="16"/>
    </location>
    <ligand>
        <name>NADPH</name>
        <dbReference type="ChEBI" id="CHEBI:57783"/>
    </ligand>
</feature>
<dbReference type="SUPFAM" id="SSF51735">
    <property type="entry name" value="NAD(P)-binding Rossmann-fold domains"/>
    <property type="match status" value="1"/>
</dbReference>
<keyword evidence="4 9" id="KW-0521">NADP</keyword>
<evidence type="ECO:0000256" key="8">
    <source>
        <dbReference type="ARBA" id="ARBA00048543"/>
    </source>
</evidence>
<evidence type="ECO:0000256" key="4">
    <source>
        <dbReference type="ARBA" id="ARBA00022857"/>
    </source>
</evidence>
<sequence>MSSSRCKNVVLLGATGSIGSNTLRVLRQHRDKLNLVGVAARANYKELAQICAEFEVKHAALGDASLYPEAKSEFSSDVKLTCGQEGLTELSTLPEADIVLVAVVGACGLRPTLAAIEAGKDIALANKELLVLGGAHVIEAAKRKGVRLLPTDSEHNAIFQCLEGHPRSQLDKVILTASGGQFRDKPLDYLKQVTPDEATRHPNWSMGPKITVDSATMANKGLELIEAHWLFGLEPARLEVVIHPQSVVHSFVQLIDGSILAQLSPPSMTFAIQHCLLYPDRAPGVESSTDFKEVFSLDFRPPDYERYACLKLAYDALETGGAAPAIFNAANEIAVDRFLNKELGFLDIPRVIGHCLGGIAGKSSPTLDQLISIDAETRTIARSCY</sequence>
<reference evidence="13 14" key="1">
    <citation type="submission" date="2018-05" db="EMBL/GenBank/DDBJ databases">
        <title>Coraliomargarita sinensis sp. nov., isolated from a marine solar saltern.</title>
        <authorList>
            <person name="Zhou L.Y."/>
        </authorList>
    </citation>
    <scope>NUCLEOTIDE SEQUENCE [LARGE SCALE GENOMIC DNA]</scope>
    <source>
        <strain evidence="13 14">WN38</strain>
    </source>
</reference>
<dbReference type="EC" id="1.1.1.267" evidence="9"/>
<feature type="binding site" evidence="9">
    <location>
        <position position="223"/>
    </location>
    <ligand>
        <name>Mn(2+)</name>
        <dbReference type="ChEBI" id="CHEBI:29035"/>
    </ligand>
</feature>
<keyword evidence="5 9" id="KW-0560">Oxidoreductase</keyword>
<dbReference type="Proteomes" id="UP000247099">
    <property type="component" value="Unassembled WGS sequence"/>
</dbReference>
<feature type="binding site" evidence="9">
    <location>
        <position position="154"/>
    </location>
    <ligand>
        <name>1-deoxy-D-xylulose 5-phosphate</name>
        <dbReference type="ChEBI" id="CHEBI:57792"/>
    </ligand>
</feature>
<feature type="binding site" evidence="9">
    <location>
        <position position="201"/>
    </location>
    <ligand>
        <name>1-deoxy-D-xylulose 5-phosphate</name>
        <dbReference type="ChEBI" id="CHEBI:57792"/>
    </ligand>
</feature>
<dbReference type="Pfam" id="PF08436">
    <property type="entry name" value="DXP_redisom_C"/>
    <property type="match status" value="1"/>
</dbReference>
<feature type="binding site" evidence="9">
    <location>
        <position position="43"/>
    </location>
    <ligand>
        <name>NADPH</name>
        <dbReference type="ChEBI" id="CHEBI:57783"/>
    </ligand>
</feature>
<feature type="binding site" evidence="9">
    <location>
        <position position="15"/>
    </location>
    <ligand>
        <name>NADPH</name>
        <dbReference type="ChEBI" id="CHEBI:57783"/>
    </ligand>
</feature>
<name>A0A317ZIQ0_9BACT</name>
<evidence type="ECO:0000256" key="1">
    <source>
        <dbReference type="ARBA" id="ARBA00005094"/>
    </source>
</evidence>
<feature type="binding site" evidence="9">
    <location>
        <position position="18"/>
    </location>
    <ligand>
        <name>NADPH</name>
        <dbReference type="ChEBI" id="CHEBI:57783"/>
    </ligand>
</feature>
<comment type="caution">
    <text evidence="9">Lacks conserved residue(s) required for the propagation of feature annotation.</text>
</comment>
<dbReference type="SUPFAM" id="SSF55347">
    <property type="entry name" value="Glyceraldehyde-3-phosphate dehydrogenase-like, C-terminal domain"/>
    <property type="match status" value="1"/>
</dbReference>
<feature type="binding site" evidence="9">
    <location>
        <position position="219"/>
    </location>
    <ligand>
        <name>1-deoxy-D-xylulose 5-phosphate</name>
        <dbReference type="ChEBI" id="CHEBI:57792"/>
    </ligand>
</feature>
<feature type="binding site" evidence="9">
    <location>
        <position position="152"/>
    </location>
    <ligand>
        <name>Mn(2+)</name>
        <dbReference type="ChEBI" id="CHEBI:29035"/>
    </ligand>
</feature>
<dbReference type="GO" id="GO:0016853">
    <property type="term" value="F:isomerase activity"/>
    <property type="evidence" value="ECO:0007669"/>
    <property type="project" value="UniProtKB-KW"/>
</dbReference>
<feature type="binding site" evidence="9">
    <location>
        <position position="128"/>
    </location>
    <ligand>
        <name>NADPH</name>
        <dbReference type="ChEBI" id="CHEBI:57783"/>
    </ligand>
</feature>
<dbReference type="PANTHER" id="PTHR30525:SF0">
    <property type="entry name" value="1-DEOXY-D-XYLULOSE 5-PHOSPHATE REDUCTOISOMERASE, CHLOROPLASTIC"/>
    <property type="match status" value="1"/>
</dbReference>
<dbReference type="OrthoDB" id="9806546at2"/>
<dbReference type="InterPro" id="IPR036169">
    <property type="entry name" value="DXPR_C_sf"/>
</dbReference>
<dbReference type="InterPro" id="IPR036291">
    <property type="entry name" value="NAD(P)-bd_dom_sf"/>
</dbReference>
<evidence type="ECO:0000256" key="5">
    <source>
        <dbReference type="ARBA" id="ARBA00023002"/>
    </source>
</evidence>
<comment type="cofactor">
    <cofactor evidence="9">
        <name>Mg(2+)</name>
        <dbReference type="ChEBI" id="CHEBI:18420"/>
    </cofactor>
    <cofactor evidence="9">
        <name>Mn(2+)</name>
        <dbReference type="ChEBI" id="CHEBI:29035"/>
    </cofactor>
</comment>
<comment type="similarity">
    <text evidence="2 9">Belongs to the DXR family.</text>
</comment>
<dbReference type="GO" id="GO:0030145">
    <property type="term" value="F:manganese ion binding"/>
    <property type="evidence" value="ECO:0007669"/>
    <property type="project" value="TreeGrafter"/>
</dbReference>
<feature type="binding site" evidence="9">
    <location>
        <position position="178"/>
    </location>
    <ligand>
        <name>1-deoxy-D-xylulose 5-phosphate</name>
        <dbReference type="ChEBI" id="CHEBI:57792"/>
    </ligand>
</feature>
<dbReference type="InterPro" id="IPR026877">
    <property type="entry name" value="DXPR_C"/>
</dbReference>
<evidence type="ECO:0000313" key="14">
    <source>
        <dbReference type="Proteomes" id="UP000247099"/>
    </source>
</evidence>
<evidence type="ECO:0000256" key="3">
    <source>
        <dbReference type="ARBA" id="ARBA00022723"/>
    </source>
</evidence>
<dbReference type="InterPro" id="IPR003821">
    <property type="entry name" value="DXP_reductoisomerase"/>
</dbReference>
<dbReference type="FunFam" id="3.40.50.720:FF:000045">
    <property type="entry name" value="1-deoxy-D-xylulose 5-phosphate reductoisomerase"/>
    <property type="match status" value="1"/>
</dbReference>
<feature type="domain" description="DXP reductoisomerase C-terminal" evidence="12">
    <location>
        <begin position="263"/>
        <end position="379"/>
    </location>
</feature>
<comment type="catalytic activity">
    <reaction evidence="8">
        <text>2-C-methyl-D-erythritol 4-phosphate + NADP(+) = 1-deoxy-D-xylulose 5-phosphate + NADPH + H(+)</text>
        <dbReference type="Rhea" id="RHEA:13717"/>
        <dbReference type="ChEBI" id="CHEBI:15378"/>
        <dbReference type="ChEBI" id="CHEBI:57783"/>
        <dbReference type="ChEBI" id="CHEBI:57792"/>
        <dbReference type="ChEBI" id="CHEBI:58262"/>
        <dbReference type="ChEBI" id="CHEBI:58349"/>
        <dbReference type="EC" id="1.1.1.267"/>
    </reaction>
    <physiologicalReaction direction="right-to-left" evidence="8">
        <dbReference type="Rhea" id="RHEA:13719"/>
    </physiologicalReaction>
</comment>
<dbReference type="InterPro" id="IPR013512">
    <property type="entry name" value="DXP_reductoisomerase_N"/>
</dbReference>
<comment type="caution">
    <text evidence="13">The sequence shown here is derived from an EMBL/GenBank/DDBJ whole genome shotgun (WGS) entry which is preliminary data.</text>
</comment>
<dbReference type="InParanoid" id="A0A317ZIQ0"/>
<dbReference type="FunCoup" id="A0A317ZIQ0">
    <property type="interactions" value="329"/>
</dbReference>
<dbReference type="Gene3D" id="3.40.50.720">
    <property type="entry name" value="NAD(P)-binding Rossmann-like Domain"/>
    <property type="match status" value="1"/>
</dbReference>
<comment type="pathway">
    <text evidence="1 9">Isoprenoid biosynthesis; isopentenyl diphosphate biosynthesis via DXP pathway; isopentenyl diphosphate from 1-deoxy-D-xylulose 5-phosphate: step 1/6.</text>
</comment>
<dbReference type="Pfam" id="PF13288">
    <property type="entry name" value="DXPR_C"/>
    <property type="match status" value="1"/>
</dbReference>
<evidence type="ECO:0000256" key="9">
    <source>
        <dbReference type="HAMAP-Rule" id="MF_00183"/>
    </source>
</evidence>
<dbReference type="InterPro" id="IPR013644">
    <property type="entry name" value="DXP_reductoisomerase_C"/>
</dbReference>
<dbReference type="AlphaFoldDB" id="A0A317ZIQ0"/>
<dbReference type="GO" id="GO:0070402">
    <property type="term" value="F:NADPH binding"/>
    <property type="evidence" value="ECO:0007669"/>
    <property type="project" value="InterPro"/>
</dbReference>
<feature type="binding site" evidence="9">
    <location>
        <position position="214"/>
    </location>
    <ligand>
        <name>1-deoxy-D-xylulose 5-phosphate</name>
        <dbReference type="ChEBI" id="CHEBI:57792"/>
    </ligand>
</feature>
<dbReference type="Pfam" id="PF02670">
    <property type="entry name" value="DXP_reductoisom"/>
    <property type="match status" value="1"/>
</dbReference>
<evidence type="ECO:0000256" key="2">
    <source>
        <dbReference type="ARBA" id="ARBA00006825"/>
    </source>
</evidence>
<dbReference type="EMBL" id="QHJQ01000005">
    <property type="protein sequence ID" value="PXA04177.1"/>
    <property type="molecule type" value="Genomic_DNA"/>
</dbReference>
<keyword evidence="3 9" id="KW-0479">Metal-binding</keyword>
<feature type="binding site" evidence="9">
    <location>
        <position position="17"/>
    </location>
    <ligand>
        <name>NADPH</name>
        <dbReference type="ChEBI" id="CHEBI:57783"/>
    </ligand>
</feature>
<dbReference type="Gene3D" id="1.10.1740.10">
    <property type="match status" value="1"/>
</dbReference>
<dbReference type="SUPFAM" id="SSF69055">
    <property type="entry name" value="1-deoxy-D-xylulose-5-phosphate reductoisomerase, C-terminal domain"/>
    <property type="match status" value="1"/>
</dbReference>
<feature type="binding site" evidence="9">
    <location>
        <position position="223"/>
    </location>
    <ligand>
        <name>1-deoxy-D-xylulose 5-phosphate</name>
        <dbReference type="ChEBI" id="CHEBI:57792"/>
    </ligand>
</feature>
<accession>A0A317ZIQ0</accession>